<keyword evidence="2" id="KW-1185">Reference proteome</keyword>
<dbReference type="EMBL" id="JABUOH010000019">
    <property type="protein sequence ID" value="NWN45581.1"/>
    <property type="molecule type" value="Genomic_DNA"/>
</dbReference>
<dbReference type="Proteomes" id="UP000568109">
    <property type="component" value="Unassembled WGS sequence"/>
</dbReference>
<accession>A0A851HC24</accession>
<comment type="caution">
    <text evidence="1">The sequence shown here is derived from an EMBL/GenBank/DDBJ whole genome shotgun (WGS) entry which is preliminary data.</text>
</comment>
<dbReference type="RefSeq" id="WP_178733982.1">
    <property type="nucleotide sequence ID" value="NZ_JABUOH010000019.1"/>
</dbReference>
<evidence type="ECO:0000313" key="1">
    <source>
        <dbReference type="EMBL" id="NWN45581.1"/>
    </source>
</evidence>
<name>A0A851HC24_9MOLU</name>
<gene>
    <name evidence="1" type="ORF">HR065_00580</name>
</gene>
<organism evidence="1 2">
    <name type="scientific">Candidatus Phytoplasma pruni</name>
    <dbReference type="NCBI Taxonomy" id="479893"/>
    <lineage>
        <taxon>Bacteria</taxon>
        <taxon>Bacillati</taxon>
        <taxon>Mycoplasmatota</taxon>
        <taxon>Mollicutes</taxon>
        <taxon>Acholeplasmatales</taxon>
        <taxon>Acholeplasmataceae</taxon>
        <taxon>Candidatus Phytoplasma</taxon>
        <taxon>16SrIII (X-disease group)</taxon>
    </lineage>
</organism>
<proteinExistence type="predicted"/>
<reference evidence="1 2" key="1">
    <citation type="submission" date="2020-06" db="EMBL/GenBank/DDBJ databases">
        <title>Draft genome sequence of Candidatus Phytoplasma pruni (X-disease group, subgroup 16SrIII-B) strain ChTDIII from Argentina.</title>
        <authorList>
            <person name="Fernandez F.D."/>
            <person name="Zuebert C."/>
            <person name="Huettel B."/>
            <person name="Kube M."/>
            <person name="Conci L.R."/>
        </authorList>
    </citation>
    <scope>NUCLEOTIDE SEQUENCE [LARGE SCALE GENOMIC DNA]</scope>
    <source>
        <strain evidence="1 2">ChTDIII</strain>
    </source>
</reference>
<evidence type="ECO:0000313" key="2">
    <source>
        <dbReference type="Proteomes" id="UP000568109"/>
    </source>
</evidence>
<sequence>MYKITEVKYFDEEADKMNIILHKAKFLKMDFAKIKITLENFFDNRSLAEIKLSESHGNKKKITIQQLNINPLDKFRHFKFKLKNLMFHFRLFYKIKIDKSQRVFGYFEKNVFYIVGYDPFHQFNSYQSMGKLNHKCHQQIYDFLQISPFSSQEQNKHWRKTKNYLKKK</sequence>
<protein>
    <submittedName>
        <fullName evidence="1">Uncharacterized protein</fullName>
    </submittedName>
</protein>
<dbReference type="AlphaFoldDB" id="A0A851HC24"/>